<proteinExistence type="predicted"/>
<feature type="compositionally biased region" description="Polar residues" evidence="5">
    <location>
        <begin position="773"/>
        <end position="785"/>
    </location>
</feature>
<evidence type="ECO:0000313" key="8">
    <source>
        <dbReference type="EMBL" id="KAL3233926.1"/>
    </source>
</evidence>
<dbReference type="SMART" id="SM00248">
    <property type="entry name" value="ANK"/>
    <property type="match status" value="2"/>
</dbReference>
<feature type="compositionally biased region" description="Low complexity" evidence="5">
    <location>
        <begin position="41"/>
        <end position="53"/>
    </location>
</feature>
<gene>
    <name evidence="8" type="ORF">RNJ44_03966</name>
</gene>
<keyword evidence="4" id="KW-0040">ANK repeat</keyword>
<evidence type="ECO:0000256" key="5">
    <source>
        <dbReference type="SAM" id="MobiDB-lite"/>
    </source>
</evidence>
<dbReference type="InterPro" id="IPR052311">
    <property type="entry name" value="MMS22L-TONSL_complex_comp"/>
</dbReference>
<evidence type="ECO:0000256" key="1">
    <source>
        <dbReference type="ARBA" id="ARBA00004123"/>
    </source>
</evidence>
<keyword evidence="6" id="KW-1133">Transmembrane helix</keyword>
<evidence type="ECO:0000256" key="6">
    <source>
        <dbReference type="SAM" id="Phobius"/>
    </source>
</evidence>
<evidence type="ECO:0000256" key="2">
    <source>
        <dbReference type="ARBA" id="ARBA00022737"/>
    </source>
</evidence>
<feature type="compositionally biased region" description="Polar residues" evidence="5">
    <location>
        <begin position="460"/>
        <end position="480"/>
    </location>
</feature>
<dbReference type="Proteomes" id="UP001623330">
    <property type="component" value="Unassembled WGS sequence"/>
</dbReference>
<feature type="repeat" description="ANK" evidence="4">
    <location>
        <begin position="821"/>
        <end position="853"/>
    </location>
</feature>
<dbReference type="CDD" id="cd00102">
    <property type="entry name" value="IPT"/>
    <property type="match status" value="1"/>
</dbReference>
<feature type="domain" description="IPT/TIG" evidence="7">
    <location>
        <begin position="636"/>
        <end position="727"/>
    </location>
</feature>
<feature type="compositionally biased region" description="Low complexity" evidence="5">
    <location>
        <begin position="1001"/>
        <end position="1012"/>
    </location>
</feature>
<keyword evidence="3" id="KW-0539">Nucleus</keyword>
<dbReference type="PROSITE" id="PS50297">
    <property type="entry name" value="ANK_REP_REGION"/>
    <property type="match status" value="2"/>
</dbReference>
<dbReference type="SUPFAM" id="SSF81296">
    <property type="entry name" value="E set domains"/>
    <property type="match status" value="1"/>
</dbReference>
<dbReference type="PROSITE" id="PS50088">
    <property type="entry name" value="ANK_REPEAT"/>
    <property type="match status" value="2"/>
</dbReference>
<protein>
    <submittedName>
        <fullName evidence="8">Protein MGA2</fullName>
    </submittedName>
</protein>
<feature type="region of interest" description="Disordered" evidence="5">
    <location>
        <begin position="555"/>
        <end position="606"/>
    </location>
</feature>
<feature type="compositionally biased region" description="Polar residues" evidence="5">
    <location>
        <begin position="153"/>
        <end position="184"/>
    </location>
</feature>
<dbReference type="Pfam" id="PF25603">
    <property type="entry name" value="SPT23_MGA2_DBD"/>
    <property type="match status" value="1"/>
</dbReference>
<feature type="compositionally biased region" description="Polar residues" evidence="5">
    <location>
        <begin position="1013"/>
        <end position="1023"/>
    </location>
</feature>
<dbReference type="InterPro" id="IPR057962">
    <property type="entry name" value="SPT23_MGA2_DBD"/>
</dbReference>
<feature type="region of interest" description="Disordered" evidence="5">
    <location>
        <begin position="152"/>
        <end position="189"/>
    </location>
</feature>
<dbReference type="PANTHER" id="PTHR46358:SF1">
    <property type="entry name" value="TONSOKU-LIKE PROTEIN"/>
    <property type="match status" value="1"/>
</dbReference>
<organism evidence="8 9">
    <name type="scientific">Nakaseomyces bracarensis</name>
    <dbReference type="NCBI Taxonomy" id="273131"/>
    <lineage>
        <taxon>Eukaryota</taxon>
        <taxon>Fungi</taxon>
        <taxon>Dikarya</taxon>
        <taxon>Ascomycota</taxon>
        <taxon>Saccharomycotina</taxon>
        <taxon>Saccharomycetes</taxon>
        <taxon>Saccharomycetales</taxon>
        <taxon>Saccharomycetaceae</taxon>
        <taxon>Nakaseomyces</taxon>
    </lineage>
</organism>
<dbReference type="Gene3D" id="2.60.40.10">
    <property type="entry name" value="Immunoglobulins"/>
    <property type="match status" value="1"/>
</dbReference>
<accession>A0ABR4NYH4</accession>
<feature type="compositionally biased region" description="Low complexity" evidence="5">
    <location>
        <begin position="587"/>
        <end position="604"/>
    </location>
</feature>
<feature type="region of interest" description="Disordered" evidence="5">
    <location>
        <begin position="28"/>
        <end position="57"/>
    </location>
</feature>
<dbReference type="InterPro" id="IPR002110">
    <property type="entry name" value="Ankyrin_rpt"/>
</dbReference>
<dbReference type="InterPro" id="IPR014756">
    <property type="entry name" value="Ig_E-set"/>
</dbReference>
<feature type="compositionally biased region" description="Polar residues" evidence="5">
    <location>
        <begin position="572"/>
        <end position="586"/>
    </location>
</feature>
<dbReference type="PANTHER" id="PTHR46358">
    <property type="entry name" value="TONSOKU-LIKE PROTEIN"/>
    <property type="match status" value="1"/>
</dbReference>
<feature type="region of interest" description="Disordered" evidence="5">
    <location>
        <begin position="515"/>
        <end position="543"/>
    </location>
</feature>
<keyword evidence="2" id="KW-0677">Repeat</keyword>
<evidence type="ECO:0000313" key="9">
    <source>
        <dbReference type="Proteomes" id="UP001623330"/>
    </source>
</evidence>
<evidence type="ECO:0000256" key="4">
    <source>
        <dbReference type="PROSITE-ProRule" id="PRU00023"/>
    </source>
</evidence>
<evidence type="ECO:0000259" key="7">
    <source>
        <dbReference type="SMART" id="SM00429"/>
    </source>
</evidence>
<dbReference type="InterPro" id="IPR036770">
    <property type="entry name" value="Ankyrin_rpt-contain_sf"/>
</dbReference>
<dbReference type="InterPro" id="IPR013783">
    <property type="entry name" value="Ig-like_fold"/>
</dbReference>
<comment type="caution">
    <text evidence="8">The sequence shown here is derived from an EMBL/GenBank/DDBJ whole genome shotgun (WGS) entry which is preliminary data.</text>
</comment>
<evidence type="ECO:0000256" key="3">
    <source>
        <dbReference type="ARBA" id="ARBA00023242"/>
    </source>
</evidence>
<feature type="region of interest" description="Disordered" evidence="5">
    <location>
        <begin position="457"/>
        <end position="485"/>
    </location>
</feature>
<sequence>MDYLRGDTMFDLDMLGYLEGSENGRYGYEQEQEQEQEQHNNENMNESHSNLNEDPVLFNHGTKDETEFLDAFLTGDFTTTSAQNDILDISPPGDQEMELQANLGGHDLQMNANILANSNSTINTNTEPHAVTNNNMNANMNNNNMNANMNNNDIHTPLSQPHRGQQYSPHNRTTPTQSTHQTKSAKQETLKFGRSSAIDSIYVNPTDFLEIDESKLTHKLEVSGLPSVSRVENQLKLEFQLSPGVATARDIHLSPDCIARQKFYLDKNIKEYPQELQESLLYLDAFLICATNRKSIDVCTKCVRREQRRAARRKSGISDNMLWCNNNNRRAVIFNNKQIIHSQFNSASGKQTFSLTTRIVCYCRHHKSLEGFKVLFVLKDYNNEILAKTVTTPIMITDRKLFFNNSNGQTVNNSITHSLSNSMSNSMVSVDEGMMKQSTDYDTDASKETALYSEHAIESSGATSASDMNHLPHNNTTGSETKMDSVSPDFNTTQQDVMMSKQNTQNVTNQYITKQNNDNEQLNLTNRKGHIPSPTSMSEDGSDQHHLMMSALDIRSSRVPVSNNSRKRSRIQLDNLNSTPTQNIPRSLSRTSMSSSYQSAPSPSHLTPGHIMNSIADTQIRNSPIASSNPALYDKLPVIHKVIPSQGPINGGIEVTLLGVKFKEGLIVKFGDNIALSTQCWSESTIITYLPPAVCAGQVFVTVTNPDDTPEMQLLANQTKKAIFTYVDNTDRQLIELALQIVGLKMNGRLEDARNIAKRIVGNDGSSPGMGRSNDSSPNNYNGNVSNDSLDSQIRYSDEVLILKVIKGLNTTSNLSMCDTLGRNLLHLASLKGYFKLVSALIKKGTRLDDRDTFDFTPLHFACVSGDYRIIKLLIECGASTNIMSKNGLLPEDLFLLNHNTGNKKFSEHVSEVMNLFSKAGKVEDDKFGYHMGRKSSTSSFNSSLFDSDSINSFDDDLPPSEANDQNNLFLSEESDYDQSDFEEDGDEELLPIETHEPSEENNTPESNIETIPSQDNPDVQPESSLWNRMLNRINDDLPKYEDLFPRPAAGNTENSAKIQEVTSSESAFHRDLSHTEESQTSSEDEEEALQRGINKFFQNRQKFQNDKMLLFFWIPLALVLVTWFVFFYFGWNDNKIQYFSNLLTKYVRIGLAKILLGNARMKAAFKEQLSNFQTTGLLNDLMVG</sequence>
<feature type="compositionally biased region" description="Basic and acidic residues" evidence="5">
    <location>
        <begin position="1068"/>
        <end position="1078"/>
    </location>
</feature>
<feature type="region of interest" description="Disordered" evidence="5">
    <location>
        <begin position="1042"/>
        <end position="1088"/>
    </location>
</feature>
<feature type="region of interest" description="Disordered" evidence="5">
    <location>
        <begin position="761"/>
        <end position="785"/>
    </location>
</feature>
<dbReference type="Pfam" id="PF12796">
    <property type="entry name" value="Ank_2"/>
    <property type="match status" value="1"/>
</dbReference>
<keyword evidence="9" id="KW-1185">Reference proteome</keyword>
<feature type="transmembrane region" description="Helical" evidence="6">
    <location>
        <begin position="1109"/>
        <end position="1132"/>
    </location>
</feature>
<feature type="repeat" description="ANK" evidence="4">
    <location>
        <begin position="854"/>
        <end position="886"/>
    </location>
</feature>
<keyword evidence="6" id="KW-0472">Membrane</keyword>
<feature type="compositionally biased region" description="Polar residues" evidence="5">
    <location>
        <begin position="515"/>
        <end position="526"/>
    </location>
</feature>
<dbReference type="SMART" id="SM00429">
    <property type="entry name" value="IPT"/>
    <property type="match status" value="1"/>
</dbReference>
<keyword evidence="6" id="KW-0812">Transmembrane</keyword>
<feature type="region of interest" description="Disordered" evidence="5">
    <location>
        <begin position="995"/>
        <end position="1023"/>
    </location>
</feature>
<feature type="compositionally biased region" description="Polar residues" evidence="5">
    <location>
        <begin position="1052"/>
        <end position="1067"/>
    </location>
</feature>
<dbReference type="EMBL" id="JBEVYD010000004">
    <property type="protein sequence ID" value="KAL3233926.1"/>
    <property type="molecule type" value="Genomic_DNA"/>
</dbReference>
<dbReference type="Gene3D" id="1.25.40.20">
    <property type="entry name" value="Ankyrin repeat-containing domain"/>
    <property type="match status" value="1"/>
</dbReference>
<dbReference type="Pfam" id="PF01833">
    <property type="entry name" value="TIG"/>
    <property type="match status" value="1"/>
</dbReference>
<reference evidence="8 9" key="1">
    <citation type="submission" date="2024-05" db="EMBL/GenBank/DDBJ databases">
        <title>Long read based assembly of the Candida bracarensis genome reveals expanded adhesin content.</title>
        <authorList>
            <person name="Marcet-Houben M."/>
            <person name="Ksiezopolska E."/>
            <person name="Gabaldon T."/>
        </authorList>
    </citation>
    <scope>NUCLEOTIDE SEQUENCE [LARGE SCALE GENOMIC DNA]</scope>
    <source>
        <strain evidence="8 9">CBM6</strain>
    </source>
</reference>
<dbReference type="SUPFAM" id="SSF48403">
    <property type="entry name" value="Ankyrin repeat"/>
    <property type="match status" value="1"/>
</dbReference>
<dbReference type="InterPro" id="IPR002909">
    <property type="entry name" value="IPT_dom"/>
</dbReference>
<comment type="subcellular location">
    <subcellularLocation>
        <location evidence="1">Nucleus</location>
    </subcellularLocation>
</comment>
<name>A0ABR4NYH4_9SACH</name>